<evidence type="ECO:0000313" key="1">
    <source>
        <dbReference type="EMBL" id="KER36174.1"/>
    </source>
</evidence>
<name>A0A8E0WSU6_9SPHN</name>
<evidence type="ECO:0000313" key="3">
    <source>
        <dbReference type="Proteomes" id="UP000028135"/>
    </source>
</evidence>
<reference evidence="2 3" key="1">
    <citation type="submission" date="2014-05" db="EMBL/GenBank/DDBJ databases">
        <title>Genome Announcement of Sphingobium lucknowense F2.</title>
        <authorList>
            <person name="Lal R."/>
            <person name="Negi V."/>
            <person name="Lata P."/>
            <person name="Sangwan N."/>
            <person name="Gupta S.K."/>
            <person name="Rao D.L.N."/>
            <person name="Das S."/>
        </authorList>
    </citation>
    <scope>NUCLEOTIDE SEQUENCE [LARGE SCALE GENOMIC DNA]</scope>
    <source>
        <strain evidence="2 3">F2</strain>
    </source>
</reference>
<proteinExistence type="predicted"/>
<dbReference type="Proteomes" id="UP000028135">
    <property type="component" value="Unassembled WGS sequence"/>
</dbReference>
<dbReference type="EMBL" id="JANF02000046">
    <property type="protein sequence ID" value="KER36813.1"/>
    <property type="molecule type" value="Genomic_DNA"/>
</dbReference>
<protein>
    <submittedName>
        <fullName evidence="2">Uncharacterized protein</fullName>
    </submittedName>
</protein>
<dbReference type="EMBL" id="JANF02000058">
    <property type="protein sequence ID" value="KER36174.1"/>
    <property type="molecule type" value="Genomic_DNA"/>
</dbReference>
<organism evidence="2 3">
    <name type="scientific">Sphingobium indicum F2</name>
    <dbReference type="NCBI Taxonomy" id="1450518"/>
    <lineage>
        <taxon>Bacteria</taxon>
        <taxon>Pseudomonadati</taxon>
        <taxon>Pseudomonadota</taxon>
        <taxon>Alphaproteobacteria</taxon>
        <taxon>Sphingomonadales</taxon>
        <taxon>Sphingomonadaceae</taxon>
        <taxon>Sphingobium</taxon>
    </lineage>
</organism>
<sequence length="164" mass="17956">MKPQFSLFGPAALADGLEGVLHSEAARQNVTELIGQIDAIILQLDQLRQRLTLGIGPPWILDAMALPPQLVEKYIAAAAFSRWFAYRVDRVSDSVVRSSLLYSDYTDWCAGQALAPSAVMSRTAFGRALGREGIPAGKKDHRGRIMRRGAKLRVNVGADRHGDQ</sequence>
<accession>A0A8E0WSU6</accession>
<gene>
    <name evidence="2" type="ORF">AL00_08790</name>
    <name evidence="1" type="ORF">AL00_11645</name>
</gene>
<comment type="caution">
    <text evidence="2">The sequence shown here is derived from an EMBL/GenBank/DDBJ whole genome shotgun (WGS) entry which is preliminary data.</text>
</comment>
<dbReference type="AlphaFoldDB" id="A0A8E0WSU6"/>
<evidence type="ECO:0000313" key="2">
    <source>
        <dbReference type="EMBL" id="KER36813.1"/>
    </source>
</evidence>